<evidence type="ECO:0000256" key="1">
    <source>
        <dbReference type="SAM" id="Phobius"/>
    </source>
</evidence>
<dbReference type="SMART" id="SM00014">
    <property type="entry name" value="acidPPc"/>
    <property type="match status" value="1"/>
</dbReference>
<dbReference type="Pfam" id="PF01569">
    <property type="entry name" value="PAP2"/>
    <property type="match status" value="1"/>
</dbReference>
<reference evidence="3 4" key="1">
    <citation type="journal article" date="2019" name="Sci. Rep.">
        <title>Extended insight into the Mycobacterium chelonae-abscessus complex through whole genome sequencing of Mycobacterium salmoniphilum outbreak and Mycobacterium salmoniphilum-like strains.</title>
        <authorList>
            <person name="Behra P.R.K."/>
            <person name="Das S."/>
            <person name="Pettersson B.M.F."/>
            <person name="Shirreff L."/>
            <person name="DuCote T."/>
            <person name="Jacobsson K.G."/>
            <person name="Ennis D.G."/>
            <person name="Kirsebom L.A."/>
        </authorList>
    </citation>
    <scope>NUCLEOTIDE SEQUENCE [LARGE SCALE GENOMIC DNA]</scope>
    <source>
        <strain evidence="3 4">DE 4585</strain>
    </source>
</reference>
<dbReference type="InterPro" id="IPR036938">
    <property type="entry name" value="PAP2/HPO_sf"/>
</dbReference>
<keyword evidence="1" id="KW-0812">Transmembrane</keyword>
<dbReference type="PANTHER" id="PTHR14969">
    <property type="entry name" value="SPHINGOSINE-1-PHOSPHATE PHOSPHOHYDROLASE"/>
    <property type="match status" value="1"/>
</dbReference>
<protein>
    <submittedName>
        <fullName evidence="3">Phosphatidylglycerophosphatase B</fullName>
    </submittedName>
</protein>
<feature type="transmembrane region" description="Helical" evidence="1">
    <location>
        <begin position="98"/>
        <end position="119"/>
    </location>
</feature>
<evidence type="ECO:0000313" key="3">
    <source>
        <dbReference type="EMBL" id="TDZ80001.1"/>
    </source>
</evidence>
<dbReference type="PANTHER" id="PTHR14969:SF13">
    <property type="entry name" value="AT30094P"/>
    <property type="match status" value="1"/>
</dbReference>
<comment type="caution">
    <text evidence="3">The sequence shown here is derived from an EMBL/GenBank/DDBJ whole genome shotgun (WGS) entry which is preliminary data.</text>
</comment>
<dbReference type="EMBL" id="PECH01000008">
    <property type="protein sequence ID" value="TDZ80001.1"/>
    <property type="molecule type" value="Genomic_DNA"/>
</dbReference>
<sequence length="227" mass="23885">MTFSLRNLRPETTVARSAAILAAALFVVFATLAAIAHHYGSGTNVDHRTLGWLVIHRHTWLTSAAVDVTHIGSPAMVSVATVIATLAIWRLTRSLRAAATVAAAVMSAFLLAAAAKWAVGENRPPHSTQLVAETGWSFPSGHVTGTTALVGMLTVVVAYRHRGWRRPAALLAAIVAVMLVAGSRLYLGDHWVVDVVAAVVLSTSVVTVAAATLHQTPMTTRSPHPAA</sequence>
<feature type="domain" description="Phosphatidic acid phosphatase type 2/haloperoxidase" evidence="2">
    <location>
        <begin position="94"/>
        <end position="210"/>
    </location>
</feature>
<dbReference type="AlphaFoldDB" id="A0A4R8RZM2"/>
<organism evidence="3 4">
    <name type="scientific">Mycobacteroides salmoniphilum</name>
    <dbReference type="NCBI Taxonomy" id="404941"/>
    <lineage>
        <taxon>Bacteria</taxon>
        <taxon>Bacillati</taxon>
        <taxon>Actinomycetota</taxon>
        <taxon>Actinomycetes</taxon>
        <taxon>Mycobacteriales</taxon>
        <taxon>Mycobacteriaceae</taxon>
        <taxon>Mycobacteroides</taxon>
    </lineage>
</organism>
<name>A0A4R8RZM2_9MYCO</name>
<dbReference type="Gene3D" id="1.20.144.10">
    <property type="entry name" value="Phosphatidic acid phosphatase type 2/haloperoxidase"/>
    <property type="match status" value="1"/>
</dbReference>
<dbReference type="InterPro" id="IPR000326">
    <property type="entry name" value="PAP2/HPO"/>
</dbReference>
<keyword evidence="1" id="KW-1133">Transmembrane helix</keyword>
<feature type="transmembrane region" description="Helical" evidence="1">
    <location>
        <begin position="168"/>
        <end position="187"/>
    </location>
</feature>
<gene>
    <name evidence="3" type="ORF">DE4585_03750</name>
</gene>
<feature type="transmembrane region" description="Helical" evidence="1">
    <location>
        <begin position="71"/>
        <end position="91"/>
    </location>
</feature>
<accession>A0A4R8RZM2</accession>
<feature type="transmembrane region" description="Helical" evidence="1">
    <location>
        <begin position="193"/>
        <end position="213"/>
    </location>
</feature>
<evidence type="ECO:0000259" key="2">
    <source>
        <dbReference type="SMART" id="SM00014"/>
    </source>
</evidence>
<dbReference type="Proteomes" id="UP000295117">
    <property type="component" value="Unassembled WGS sequence"/>
</dbReference>
<proteinExistence type="predicted"/>
<dbReference type="SUPFAM" id="SSF48317">
    <property type="entry name" value="Acid phosphatase/Vanadium-dependent haloperoxidase"/>
    <property type="match status" value="1"/>
</dbReference>
<dbReference type="RefSeq" id="WP_134072498.1">
    <property type="nucleotide sequence ID" value="NZ_PECH01000008.1"/>
</dbReference>
<feature type="transmembrane region" description="Helical" evidence="1">
    <location>
        <begin position="20"/>
        <end position="40"/>
    </location>
</feature>
<keyword evidence="1" id="KW-0472">Membrane</keyword>
<feature type="transmembrane region" description="Helical" evidence="1">
    <location>
        <begin position="139"/>
        <end position="159"/>
    </location>
</feature>
<evidence type="ECO:0000313" key="4">
    <source>
        <dbReference type="Proteomes" id="UP000295117"/>
    </source>
</evidence>